<evidence type="ECO:0000313" key="2">
    <source>
        <dbReference type="Proteomes" id="UP001642720"/>
    </source>
</evidence>
<comment type="caution">
    <text evidence="1">The sequence shown here is derived from an EMBL/GenBank/DDBJ whole genome shotgun (WGS) entry which is preliminary data.</text>
</comment>
<reference evidence="1 2" key="1">
    <citation type="submission" date="2018-01" db="EMBL/GenBank/DDBJ databases">
        <title>Genome characterization of the sugarcane-associated fungus Trichoderma ghanense CCMA-1212 and their application in lignocelulose bioconversion.</title>
        <authorList>
            <person name="Steindorff A.S."/>
            <person name="Mendes T.D."/>
            <person name="Vilela E.S.D."/>
            <person name="Rodrigues D.S."/>
            <person name="Formighieri E.F."/>
            <person name="Melo I.S."/>
            <person name="Favaro L.C.L."/>
        </authorList>
    </citation>
    <scope>NUCLEOTIDE SEQUENCE [LARGE SCALE GENOMIC DNA]</scope>
    <source>
        <strain evidence="1 2">CCMA-1212</strain>
    </source>
</reference>
<organism evidence="1 2">
    <name type="scientific">Trichoderma ghanense</name>
    <dbReference type="NCBI Taxonomy" id="65468"/>
    <lineage>
        <taxon>Eukaryota</taxon>
        <taxon>Fungi</taxon>
        <taxon>Dikarya</taxon>
        <taxon>Ascomycota</taxon>
        <taxon>Pezizomycotina</taxon>
        <taxon>Sordariomycetes</taxon>
        <taxon>Hypocreomycetidae</taxon>
        <taxon>Hypocreales</taxon>
        <taxon>Hypocreaceae</taxon>
        <taxon>Trichoderma</taxon>
    </lineage>
</organism>
<accession>A0ABY2GWI9</accession>
<gene>
    <name evidence="1" type="ORF">CCMA1212_008114</name>
</gene>
<protein>
    <submittedName>
        <fullName evidence="1">Uncharacterized protein</fullName>
    </submittedName>
</protein>
<evidence type="ECO:0000313" key="1">
    <source>
        <dbReference type="EMBL" id="TFB00079.1"/>
    </source>
</evidence>
<proteinExistence type="predicted"/>
<dbReference type="GeneID" id="300579711"/>
<dbReference type="EMBL" id="PPTA01000012">
    <property type="protein sequence ID" value="TFB00079.1"/>
    <property type="molecule type" value="Genomic_DNA"/>
</dbReference>
<dbReference type="RefSeq" id="XP_073556280.1">
    <property type="nucleotide sequence ID" value="XM_073705261.1"/>
</dbReference>
<dbReference type="Proteomes" id="UP001642720">
    <property type="component" value="Unassembled WGS sequence"/>
</dbReference>
<keyword evidence="2" id="KW-1185">Reference proteome</keyword>
<sequence length="103" mass="11384">MTAMATLRLEYPPRTRARRRQMQTALPTMTRLWLDGYFIAGCPFNALQGFCCKTRQSRALERLARHAKSVTGLLAWGLAQAFGPPAHLPAVRQVGSGDVVDKG</sequence>
<name>A0ABY2GWI9_9HYPO</name>